<dbReference type="Gene3D" id="1.20.1600.10">
    <property type="entry name" value="Outer membrane efflux proteins (OEP)"/>
    <property type="match status" value="1"/>
</dbReference>
<feature type="signal peptide" evidence="2">
    <location>
        <begin position="1"/>
        <end position="21"/>
    </location>
</feature>
<dbReference type="Gene3D" id="2.20.200.10">
    <property type="entry name" value="Outer membrane efflux proteins (OEP)"/>
    <property type="match status" value="1"/>
</dbReference>
<dbReference type="GO" id="GO:0005886">
    <property type="term" value="C:plasma membrane"/>
    <property type="evidence" value="ECO:0007669"/>
    <property type="project" value="UniProtKB-SubCell"/>
</dbReference>
<dbReference type="InterPro" id="IPR003423">
    <property type="entry name" value="OMP_efflux"/>
</dbReference>
<comment type="caution">
    <text evidence="3">The sequence shown here is derived from an EMBL/GenBank/DDBJ whole genome shotgun (WGS) entry which is preliminary data.</text>
</comment>
<keyword evidence="2" id="KW-1134">Transmembrane beta strand</keyword>
<proteinExistence type="inferred from homology"/>
<keyword evidence="2" id="KW-0732">Signal</keyword>
<feature type="chain" id="PRO_5013432476" evidence="2">
    <location>
        <begin position="22"/>
        <end position="467"/>
    </location>
</feature>
<evidence type="ECO:0000256" key="1">
    <source>
        <dbReference type="ARBA" id="ARBA00007613"/>
    </source>
</evidence>
<dbReference type="PANTHER" id="PTHR30203">
    <property type="entry name" value="OUTER MEMBRANE CATION EFFLUX PROTEIN"/>
    <property type="match status" value="1"/>
</dbReference>
<reference evidence="3 4" key="1">
    <citation type="journal article" date="2017" name="Front. Microbiol.">
        <title>Comparative Genomic Analysis of the Class Epsilonproteobacteria and Proposed Reclassification to Epsilonbacteraeota (phyl. nov.).</title>
        <authorList>
            <person name="Waite D.W."/>
            <person name="Vanwonterghem I."/>
            <person name="Rinke C."/>
            <person name="Parks D.H."/>
            <person name="Zhang Y."/>
            <person name="Takai K."/>
            <person name="Sievert S.M."/>
            <person name="Simon J."/>
            <person name="Campbell B.J."/>
            <person name="Hanson T.E."/>
            <person name="Woyke T."/>
            <person name="Klotz M.G."/>
            <person name="Hugenholtz P."/>
        </authorList>
    </citation>
    <scope>NUCLEOTIDE SEQUENCE [LARGE SCALE GENOMIC DNA]</scope>
    <source>
        <strain evidence="3">UBA11420</strain>
    </source>
</reference>
<dbReference type="SUPFAM" id="SSF56954">
    <property type="entry name" value="Outer membrane efflux proteins (OEP)"/>
    <property type="match status" value="1"/>
</dbReference>
<protein>
    <submittedName>
        <fullName evidence="3">RND transporter</fullName>
    </submittedName>
</protein>
<keyword evidence="2" id="KW-0812">Transmembrane</keyword>
<gene>
    <name evidence="3" type="ORF">CFH80_09270</name>
</gene>
<comment type="similarity">
    <text evidence="1 2">Belongs to the outer membrane factor (OMF) (TC 1.B.17) family.</text>
</comment>
<sequence length="467" mass="51786">MRFVPLSFTLLVILFDGCSLAPELNVPSIEKPQNIREENIHVDKTWWKTFNDDALNALIEQALTQSDDLKLSALKVLKARQTLGLSEANEMPSVNANASVSRQKTSDETYQHNRALYDEKAFSATLSYEIDLWGKLSSQNEANWSSYLASKASRETVRNTLIHDVFSAYVTLVSLRMRLDILEQTVQSYQAAYDLRAKQSRAGTISDVLANQTLAQWHNTQAAYEALKQSYALQQNALGILIGASPKTMQEPYALSPVLPKALTIPQGVPSLLLEHRPDITEALQTLHGKNALIGVEKSAYFPSFSLTGSLGQQSESLDAIVHSSSTKWSLAPGLSVPIFDFGRIEQRVAISKTDLQTALVGYEQTVKKAYKEVYDALAKTQTLRRQYTLQEEELNAYRNVLSLTQKRFDRGVANPLEVIDARKNVLSGSLALVVTEQALLIAQSELFKALGGGWSTDELISSKESL</sequence>
<keyword evidence="2" id="KW-0472">Membrane</keyword>
<dbReference type="NCBIfam" id="TIGR01845">
    <property type="entry name" value="outer_NodT"/>
    <property type="match status" value="1"/>
</dbReference>
<name>A0A2D3WA46_9BACT</name>
<evidence type="ECO:0000313" key="4">
    <source>
        <dbReference type="Proteomes" id="UP000231638"/>
    </source>
</evidence>
<dbReference type="GO" id="GO:0015562">
    <property type="term" value="F:efflux transmembrane transporter activity"/>
    <property type="evidence" value="ECO:0007669"/>
    <property type="project" value="InterPro"/>
</dbReference>
<evidence type="ECO:0000313" key="3">
    <source>
        <dbReference type="EMBL" id="DAB35597.1"/>
    </source>
</evidence>
<comment type="subcellular location">
    <subcellularLocation>
        <location evidence="2">Cell membrane</location>
        <topology evidence="2">Lipid-anchor</topology>
    </subcellularLocation>
</comment>
<dbReference type="AlphaFoldDB" id="A0A2D3WA46"/>
<evidence type="ECO:0000256" key="2">
    <source>
        <dbReference type="RuleBase" id="RU362097"/>
    </source>
</evidence>
<keyword evidence="2" id="KW-0449">Lipoprotein</keyword>
<dbReference type="EMBL" id="DLUG01000239">
    <property type="protein sequence ID" value="DAB35597.1"/>
    <property type="molecule type" value="Genomic_DNA"/>
</dbReference>
<accession>A0A2D3WA46</accession>
<dbReference type="Pfam" id="PF02321">
    <property type="entry name" value="OEP"/>
    <property type="match status" value="2"/>
</dbReference>
<dbReference type="InterPro" id="IPR010131">
    <property type="entry name" value="MdtP/NodT-like"/>
</dbReference>
<organism evidence="3 4">
    <name type="scientific">Sulfurospirillum cavolei</name>
    <dbReference type="NCBI Taxonomy" id="366522"/>
    <lineage>
        <taxon>Bacteria</taxon>
        <taxon>Pseudomonadati</taxon>
        <taxon>Campylobacterota</taxon>
        <taxon>Epsilonproteobacteria</taxon>
        <taxon>Campylobacterales</taxon>
        <taxon>Sulfurospirillaceae</taxon>
        <taxon>Sulfurospirillum</taxon>
    </lineage>
</organism>
<dbReference type="Proteomes" id="UP000231638">
    <property type="component" value="Unassembled WGS sequence"/>
</dbReference>
<keyword evidence="2" id="KW-0564">Palmitate</keyword>
<dbReference type="STRING" id="366522.GCA_001548055_02048"/>